<feature type="compositionally biased region" description="Low complexity" evidence="1">
    <location>
        <begin position="211"/>
        <end position="226"/>
    </location>
</feature>
<dbReference type="STRING" id="51351.M4ENJ9"/>
<name>M4ENJ9_BRACM</name>
<feature type="compositionally biased region" description="Polar residues" evidence="1">
    <location>
        <begin position="270"/>
        <end position="290"/>
    </location>
</feature>
<dbReference type="EnsemblPlants" id="Bra030369.1">
    <property type="protein sequence ID" value="Bra030369.1-P"/>
    <property type="gene ID" value="Bra030369"/>
</dbReference>
<accession>M4ENJ9</accession>
<reference evidence="3 4" key="2">
    <citation type="journal article" date="2018" name="Hortic Res">
        <title>Improved Brassica rapa reference genome by single-molecule sequencing and chromosome conformation capture technologies.</title>
        <authorList>
            <person name="Zhang L."/>
            <person name="Cai X."/>
            <person name="Wu J."/>
            <person name="Liu M."/>
            <person name="Grob S."/>
            <person name="Cheng F."/>
            <person name="Liang J."/>
            <person name="Cai C."/>
            <person name="Liu Z."/>
            <person name="Liu B."/>
            <person name="Wang F."/>
            <person name="Li S."/>
            <person name="Liu F."/>
            <person name="Li X."/>
            <person name="Cheng L."/>
            <person name="Yang W."/>
            <person name="Li M.H."/>
            <person name="Grossniklaus U."/>
            <person name="Zheng H."/>
            <person name="Wang X."/>
        </authorList>
    </citation>
    <scope>NUCLEOTIDE SEQUENCE [LARGE SCALE GENOMIC DNA]</scope>
    <source>
        <strain evidence="3 4">cv. Chiifu-401-42</strain>
    </source>
</reference>
<proteinExistence type="predicted"/>
<reference evidence="3" key="3">
    <citation type="submission" date="2023-03" db="UniProtKB">
        <authorList>
            <consortium name="EnsemblPlants"/>
        </authorList>
    </citation>
    <scope>IDENTIFICATION</scope>
    <source>
        <strain evidence="3">cv. Chiifu-401-42</strain>
    </source>
</reference>
<keyword evidence="2" id="KW-0812">Transmembrane</keyword>
<dbReference type="Proteomes" id="UP000011750">
    <property type="component" value="Chromosome A05"/>
</dbReference>
<feature type="transmembrane region" description="Helical" evidence="2">
    <location>
        <begin position="144"/>
        <end position="161"/>
    </location>
</feature>
<evidence type="ECO:0000256" key="2">
    <source>
        <dbReference type="SAM" id="Phobius"/>
    </source>
</evidence>
<reference evidence="3 4" key="1">
    <citation type="journal article" date="2011" name="Nat. Genet.">
        <title>The genome of the mesopolyploid crop species Brassica rapa.</title>
        <authorList>
            <consortium name="Brassica rapa Genome Sequencing Project Consortium"/>
            <person name="Wang X."/>
            <person name="Wang H."/>
            <person name="Wang J."/>
            <person name="Sun R."/>
            <person name="Wu J."/>
            <person name="Liu S."/>
            <person name="Bai Y."/>
            <person name="Mun J.H."/>
            <person name="Bancroft I."/>
            <person name="Cheng F."/>
            <person name="Huang S."/>
            <person name="Li X."/>
            <person name="Hua W."/>
            <person name="Wang J."/>
            <person name="Wang X."/>
            <person name="Freeling M."/>
            <person name="Pires J.C."/>
            <person name="Paterson A.H."/>
            <person name="Chalhoub B."/>
            <person name="Wang B."/>
            <person name="Hayward A."/>
            <person name="Sharpe A.G."/>
            <person name="Park B.S."/>
            <person name="Weisshaar B."/>
            <person name="Liu B."/>
            <person name="Li B."/>
            <person name="Liu B."/>
            <person name="Tong C."/>
            <person name="Song C."/>
            <person name="Duran C."/>
            <person name="Peng C."/>
            <person name="Geng C."/>
            <person name="Koh C."/>
            <person name="Lin C."/>
            <person name="Edwards D."/>
            <person name="Mu D."/>
            <person name="Shen D."/>
            <person name="Soumpourou E."/>
            <person name="Li F."/>
            <person name="Fraser F."/>
            <person name="Conant G."/>
            <person name="Lassalle G."/>
            <person name="King G.J."/>
            <person name="Bonnema G."/>
            <person name="Tang H."/>
            <person name="Wang H."/>
            <person name="Belcram H."/>
            <person name="Zhou H."/>
            <person name="Hirakawa H."/>
            <person name="Abe H."/>
            <person name="Guo H."/>
            <person name="Wang H."/>
            <person name="Jin H."/>
            <person name="Parkin I.A."/>
            <person name="Batley J."/>
            <person name="Kim J.S."/>
            <person name="Just J."/>
            <person name="Li J."/>
            <person name="Xu J."/>
            <person name="Deng J."/>
            <person name="Kim J.A."/>
            <person name="Li J."/>
            <person name="Yu J."/>
            <person name="Meng J."/>
            <person name="Wang J."/>
            <person name="Min J."/>
            <person name="Poulain J."/>
            <person name="Wang J."/>
            <person name="Hatakeyama K."/>
            <person name="Wu K."/>
            <person name="Wang L."/>
            <person name="Fang L."/>
            <person name="Trick M."/>
            <person name="Links M.G."/>
            <person name="Zhao M."/>
            <person name="Jin M."/>
            <person name="Ramchiary N."/>
            <person name="Drou N."/>
            <person name="Berkman P.J."/>
            <person name="Cai Q."/>
            <person name="Huang Q."/>
            <person name="Li R."/>
            <person name="Tabata S."/>
            <person name="Cheng S."/>
            <person name="Zhang S."/>
            <person name="Zhang S."/>
            <person name="Huang S."/>
            <person name="Sato S."/>
            <person name="Sun S."/>
            <person name="Kwon S.J."/>
            <person name="Choi S.R."/>
            <person name="Lee T.H."/>
            <person name="Fan W."/>
            <person name="Zhao X."/>
            <person name="Tan X."/>
            <person name="Xu X."/>
            <person name="Wang Y."/>
            <person name="Qiu Y."/>
            <person name="Yin Y."/>
            <person name="Li Y."/>
            <person name="Du Y."/>
            <person name="Liao Y."/>
            <person name="Lim Y."/>
            <person name="Narusaka Y."/>
            <person name="Wang Y."/>
            <person name="Wang Z."/>
            <person name="Li Z."/>
            <person name="Wang Z."/>
            <person name="Xiong Z."/>
            <person name="Zhang Z."/>
        </authorList>
    </citation>
    <scope>NUCLEOTIDE SEQUENCE [LARGE SCALE GENOMIC DNA]</scope>
    <source>
        <strain evidence="3 4">cv. Chiifu-401-42</strain>
    </source>
</reference>
<sequence>MWQNKAKRTNSTNFFLKEPNLSFAIFCKALPPSLVPVTTASYAVIVGQIWCLHSSWFRSGAPGVDLGDSRCCGRRLKTVMAHRSCLLLSFGVSVWFPDPEEGEIISKNVVDSGLSLISSVSSMALGSHEVSILVAGFPRKVSTVAIAVGGLVSFFVFGLVLDPISSSVSGVFYGNANPQQVEIPSSLSNNTVQGLYTSNDDIYKSDKNLTSQSSSGSPDLVSSDISPPDLEKPLMQQEKGDTVSSLDTSTTGVGSGEGETNVSKAGDTPIVSSPSHDASETTSAETGDNI</sequence>
<keyword evidence="2" id="KW-0472">Membrane</keyword>
<evidence type="ECO:0000256" key="1">
    <source>
        <dbReference type="SAM" id="MobiDB-lite"/>
    </source>
</evidence>
<dbReference type="InParanoid" id="M4ENJ9"/>
<dbReference type="Gramene" id="Bra030369.1">
    <property type="protein sequence ID" value="Bra030369.1-P"/>
    <property type="gene ID" value="Bra030369"/>
</dbReference>
<dbReference type="AlphaFoldDB" id="M4ENJ9"/>
<keyword evidence="2" id="KW-1133">Transmembrane helix</keyword>
<keyword evidence="4" id="KW-1185">Reference proteome</keyword>
<evidence type="ECO:0000313" key="3">
    <source>
        <dbReference type="EnsemblPlants" id="Bra030369.1-P"/>
    </source>
</evidence>
<protein>
    <submittedName>
        <fullName evidence="3">Uncharacterized protein</fullName>
    </submittedName>
</protein>
<organism evidence="3 4">
    <name type="scientific">Brassica campestris</name>
    <name type="common">Field mustard</name>
    <dbReference type="NCBI Taxonomy" id="3711"/>
    <lineage>
        <taxon>Eukaryota</taxon>
        <taxon>Viridiplantae</taxon>
        <taxon>Streptophyta</taxon>
        <taxon>Embryophyta</taxon>
        <taxon>Tracheophyta</taxon>
        <taxon>Spermatophyta</taxon>
        <taxon>Magnoliopsida</taxon>
        <taxon>eudicotyledons</taxon>
        <taxon>Gunneridae</taxon>
        <taxon>Pentapetalae</taxon>
        <taxon>rosids</taxon>
        <taxon>malvids</taxon>
        <taxon>Brassicales</taxon>
        <taxon>Brassicaceae</taxon>
        <taxon>Brassiceae</taxon>
        <taxon>Brassica</taxon>
    </lineage>
</organism>
<evidence type="ECO:0000313" key="4">
    <source>
        <dbReference type="Proteomes" id="UP000011750"/>
    </source>
</evidence>
<dbReference type="HOGENOM" id="CLU_960915_0_0_1"/>
<feature type="region of interest" description="Disordered" evidence="1">
    <location>
        <begin position="206"/>
        <end position="290"/>
    </location>
</feature>